<evidence type="ECO:0000256" key="1">
    <source>
        <dbReference type="ARBA" id="ARBA00022448"/>
    </source>
</evidence>
<evidence type="ECO:0000256" key="7">
    <source>
        <dbReference type="ARBA" id="ARBA00023180"/>
    </source>
</evidence>
<feature type="compositionally biased region" description="Basic residues" evidence="10">
    <location>
        <begin position="93"/>
        <end position="104"/>
    </location>
</feature>
<dbReference type="GO" id="GO:0008331">
    <property type="term" value="F:high voltage-gated calcium channel activity"/>
    <property type="evidence" value="ECO:0007669"/>
    <property type="project" value="TreeGrafter"/>
</dbReference>
<protein>
    <submittedName>
        <fullName evidence="11">Uncharacterized protein</fullName>
    </submittedName>
</protein>
<dbReference type="Proteomes" id="UP000823561">
    <property type="component" value="Chromosome 17"/>
</dbReference>
<evidence type="ECO:0000256" key="5">
    <source>
        <dbReference type="ARBA" id="ARBA00023065"/>
    </source>
</evidence>
<evidence type="ECO:0000313" key="11">
    <source>
        <dbReference type="EMBL" id="KAG5267175.1"/>
    </source>
</evidence>
<evidence type="ECO:0000256" key="3">
    <source>
        <dbReference type="ARBA" id="ARBA00022737"/>
    </source>
</evidence>
<keyword evidence="3" id="KW-0677">Repeat</keyword>
<organism evidence="11 12">
    <name type="scientific">Alosa alosa</name>
    <name type="common">allis shad</name>
    <dbReference type="NCBI Taxonomy" id="278164"/>
    <lineage>
        <taxon>Eukaryota</taxon>
        <taxon>Metazoa</taxon>
        <taxon>Chordata</taxon>
        <taxon>Craniata</taxon>
        <taxon>Vertebrata</taxon>
        <taxon>Euteleostomi</taxon>
        <taxon>Actinopterygii</taxon>
        <taxon>Neopterygii</taxon>
        <taxon>Teleostei</taxon>
        <taxon>Clupei</taxon>
        <taxon>Clupeiformes</taxon>
        <taxon>Clupeoidei</taxon>
        <taxon>Clupeidae</taxon>
        <taxon>Alosa</taxon>
    </lineage>
</organism>
<dbReference type="PANTHER" id="PTHR45628">
    <property type="entry name" value="VOLTAGE-DEPENDENT CALCIUM CHANNEL TYPE A SUBUNIT ALPHA-1"/>
    <property type="match status" value="1"/>
</dbReference>
<evidence type="ECO:0000256" key="2">
    <source>
        <dbReference type="ARBA" id="ARBA00022553"/>
    </source>
</evidence>
<evidence type="ECO:0000256" key="6">
    <source>
        <dbReference type="ARBA" id="ARBA00023157"/>
    </source>
</evidence>
<comment type="catalytic activity">
    <reaction evidence="9">
        <text>Ca(2+)(in) = Ca(2+)(out)</text>
        <dbReference type="Rhea" id="RHEA:29671"/>
        <dbReference type="ChEBI" id="CHEBI:29108"/>
    </reaction>
</comment>
<dbReference type="AlphaFoldDB" id="A0AAV6FX96"/>
<keyword evidence="7" id="KW-0325">Glycoprotein</keyword>
<keyword evidence="2" id="KW-0597">Phosphoprotein</keyword>
<feature type="compositionally biased region" description="Polar residues" evidence="10">
    <location>
        <begin position="83"/>
        <end position="92"/>
    </location>
</feature>
<proteinExistence type="predicted"/>
<evidence type="ECO:0000256" key="4">
    <source>
        <dbReference type="ARBA" id="ARBA00022882"/>
    </source>
</evidence>
<reference evidence="11 12" key="1">
    <citation type="submission" date="2020-10" db="EMBL/GenBank/DDBJ databases">
        <title>Chromosome-scale genome assembly of the Allis shad, Alosa alosa.</title>
        <authorList>
            <person name="Margot Z."/>
            <person name="Christophe K."/>
            <person name="Cabau C."/>
            <person name="Louis A."/>
            <person name="Berthelot C."/>
            <person name="Parey E."/>
            <person name="Roest Crollius H."/>
            <person name="Montfort J."/>
            <person name="Robinson-Rechavi M."/>
            <person name="Bucao C."/>
            <person name="Bouchez O."/>
            <person name="Gislard M."/>
            <person name="Lluch J."/>
            <person name="Milhes M."/>
            <person name="Lampietro C."/>
            <person name="Lopez Roques C."/>
            <person name="Donnadieu C."/>
            <person name="Braasch I."/>
            <person name="Desvignes T."/>
            <person name="Postlethwait J."/>
            <person name="Bobe J."/>
            <person name="Guiguen Y."/>
        </authorList>
    </citation>
    <scope>NUCLEOTIDE SEQUENCE [LARGE SCALE GENOMIC DNA]</scope>
    <source>
        <strain evidence="11">M-15738</strain>
        <tissue evidence="11">Blood</tissue>
    </source>
</reference>
<evidence type="ECO:0000256" key="9">
    <source>
        <dbReference type="ARBA" id="ARBA00036634"/>
    </source>
</evidence>
<dbReference type="GO" id="GO:0005891">
    <property type="term" value="C:voltage-gated calcium channel complex"/>
    <property type="evidence" value="ECO:0007669"/>
    <property type="project" value="TreeGrafter"/>
</dbReference>
<gene>
    <name evidence="11" type="ORF">AALO_G00218840</name>
</gene>
<comment type="caution">
    <text evidence="11">The sequence shown here is derived from an EMBL/GenBank/DDBJ whole genome shotgun (WGS) entry which is preliminary data.</text>
</comment>
<keyword evidence="1" id="KW-0813">Transport</keyword>
<keyword evidence="12" id="KW-1185">Reference proteome</keyword>
<dbReference type="PANTHER" id="PTHR45628:SF10">
    <property type="entry name" value="VOLTAGE-DEPENDENT L-TYPE CALCIUM CHANNEL SUBUNIT ALPHA-1C"/>
    <property type="match status" value="1"/>
</dbReference>
<feature type="region of interest" description="Disordered" evidence="10">
    <location>
        <begin position="77"/>
        <end position="110"/>
    </location>
</feature>
<dbReference type="EMBL" id="JADWDJ010000017">
    <property type="protein sequence ID" value="KAG5267175.1"/>
    <property type="molecule type" value="Genomic_DNA"/>
</dbReference>
<sequence>MCNSASSLPAGSNYSSAALPAVTAAVSEREHGGVSGVSGVGVAVGSAVVGLASEHVPTPGAALSWQAAIDAARQAKLMGSSGPPISTTASSTQRRRQHYAKPKKPTSTAATRPPRALLCLALKNPIRRACISIVEWKPFEIIILMTIFANCVALSVCTSPSPRTTPTPPTPTW</sequence>
<accession>A0AAV6FX96</accession>
<keyword evidence="4" id="KW-0851">Voltage-gated channel</keyword>
<dbReference type="InterPro" id="IPR050599">
    <property type="entry name" value="VDCC_alpha-1_subunit"/>
</dbReference>
<dbReference type="GO" id="GO:0098703">
    <property type="term" value="P:calcium ion import across plasma membrane"/>
    <property type="evidence" value="ECO:0007669"/>
    <property type="project" value="TreeGrafter"/>
</dbReference>
<keyword evidence="8" id="KW-0407">Ion channel</keyword>
<evidence type="ECO:0000256" key="8">
    <source>
        <dbReference type="ARBA" id="ARBA00023303"/>
    </source>
</evidence>
<name>A0AAV6FX96_9TELE</name>
<evidence type="ECO:0000256" key="10">
    <source>
        <dbReference type="SAM" id="MobiDB-lite"/>
    </source>
</evidence>
<keyword evidence="5" id="KW-0406">Ion transport</keyword>
<evidence type="ECO:0000313" key="12">
    <source>
        <dbReference type="Proteomes" id="UP000823561"/>
    </source>
</evidence>
<keyword evidence="6" id="KW-1015">Disulfide bond</keyword>